<evidence type="ECO:0000313" key="1">
    <source>
        <dbReference type="EMBL" id="KAK9678253.1"/>
    </source>
</evidence>
<organism evidence="1 2">
    <name type="scientific">Saponaria officinalis</name>
    <name type="common">Common soapwort</name>
    <name type="synonym">Lychnis saponaria</name>
    <dbReference type="NCBI Taxonomy" id="3572"/>
    <lineage>
        <taxon>Eukaryota</taxon>
        <taxon>Viridiplantae</taxon>
        <taxon>Streptophyta</taxon>
        <taxon>Embryophyta</taxon>
        <taxon>Tracheophyta</taxon>
        <taxon>Spermatophyta</taxon>
        <taxon>Magnoliopsida</taxon>
        <taxon>eudicotyledons</taxon>
        <taxon>Gunneridae</taxon>
        <taxon>Pentapetalae</taxon>
        <taxon>Caryophyllales</taxon>
        <taxon>Caryophyllaceae</taxon>
        <taxon>Caryophylleae</taxon>
        <taxon>Saponaria</taxon>
    </lineage>
</organism>
<dbReference type="AlphaFoldDB" id="A0AAW1HP65"/>
<sequence>MSDYLDYKGIGKGCQITGFEHRQIKFEWTRPTPNDEESGIFTMVHMLLYEGQTFTHDDLGSKISRRYLVLQMAAALVLADMNKLRPKVIDEVTRWVSSKDSILVSLKAKRKVVQILARSRKTQ</sequence>
<gene>
    <name evidence="1" type="ORF">RND81_11G199100</name>
</gene>
<name>A0AAW1HP65_SAPOF</name>
<dbReference type="EMBL" id="JBDFQZ010000011">
    <property type="protein sequence ID" value="KAK9678253.1"/>
    <property type="molecule type" value="Genomic_DNA"/>
</dbReference>
<proteinExistence type="predicted"/>
<evidence type="ECO:0000313" key="2">
    <source>
        <dbReference type="Proteomes" id="UP001443914"/>
    </source>
</evidence>
<dbReference type="Proteomes" id="UP001443914">
    <property type="component" value="Unassembled WGS sequence"/>
</dbReference>
<reference evidence="1" key="1">
    <citation type="submission" date="2024-03" db="EMBL/GenBank/DDBJ databases">
        <title>WGS assembly of Saponaria officinalis var. Norfolk2.</title>
        <authorList>
            <person name="Jenkins J."/>
            <person name="Shu S."/>
            <person name="Grimwood J."/>
            <person name="Barry K."/>
            <person name="Goodstein D."/>
            <person name="Schmutz J."/>
            <person name="Leebens-Mack J."/>
            <person name="Osbourn A."/>
        </authorList>
    </citation>
    <scope>NUCLEOTIDE SEQUENCE [LARGE SCALE GENOMIC DNA]</scope>
    <source>
        <strain evidence="1">JIC</strain>
    </source>
</reference>
<comment type="caution">
    <text evidence="1">The sequence shown here is derived from an EMBL/GenBank/DDBJ whole genome shotgun (WGS) entry which is preliminary data.</text>
</comment>
<accession>A0AAW1HP65</accession>
<keyword evidence="2" id="KW-1185">Reference proteome</keyword>
<protein>
    <submittedName>
        <fullName evidence="1">Uncharacterized protein</fullName>
    </submittedName>
</protein>